<dbReference type="AlphaFoldDB" id="A0A0N5AZ75"/>
<name>A0A0N5AZ75_9BILA</name>
<proteinExistence type="predicted"/>
<reference evidence="3" key="1">
    <citation type="submission" date="2017-02" db="UniProtKB">
        <authorList>
            <consortium name="WormBaseParasite"/>
        </authorList>
    </citation>
    <scope>IDENTIFICATION</scope>
</reference>
<feature type="compositionally biased region" description="Polar residues" evidence="1">
    <location>
        <begin position="148"/>
        <end position="160"/>
    </location>
</feature>
<feature type="region of interest" description="Disordered" evidence="1">
    <location>
        <begin position="141"/>
        <end position="160"/>
    </location>
</feature>
<evidence type="ECO:0000256" key="1">
    <source>
        <dbReference type="SAM" id="MobiDB-lite"/>
    </source>
</evidence>
<sequence>MILKVGKHAKWVVQLELAISCLMMISEAILVVETVCTVDLKLYICVCFCIRIPYTDEEKSIQNFLQDHSTVSVSKHFLVQIQRQVQWTAAIRILVWLAVPYTEYLLLIIQQNCWSNRKIMARTLSDDHCGSQMTKEQLELLGQQQSERWQSSTGGYRSSS</sequence>
<evidence type="ECO:0000313" key="3">
    <source>
        <dbReference type="WBParaSite" id="SMUV_0001029501-mRNA-1"/>
    </source>
</evidence>
<keyword evidence="2" id="KW-1185">Reference proteome</keyword>
<accession>A0A0N5AZ75</accession>
<dbReference type="Proteomes" id="UP000046393">
    <property type="component" value="Unplaced"/>
</dbReference>
<dbReference type="WBParaSite" id="SMUV_0001029501-mRNA-1">
    <property type="protein sequence ID" value="SMUV_0001029501-mRNA-1"/>
    <property type="gene ID" value="SMUV_0001029501"/>
</dbReference>
<evidence type="ECO:0000313" key="2">
    <source>
        <dbReference type="Proteomes" id="UP000046393"/>
    </source>
</evidence>
<organism evidence="2 3">
    <name type="scientific">Syphacia muris</name>
    <dbReference type="NCBI Taxonomy" id="451379"/>
    <lineage>
        <taxon>Eukaryota</taxon>
        <taxon>Metazoa</taxon>
        <taxon>Ecdysozoa</taxon>
        <taxon>Nematoda</taxon>
        <taxon>Chromadorea</taxon>
        <taxon>Rhabditida</taxon>
        <taxon>Spirurina</taxon>
        <taxon>Oxyuridomorpha</taxon>
        <taxon>Oxyuroidea</taxon>
        <taxon>Oxyuridae</taxon>
        <taxon>Syphacia</taxon>
    </lineage>
</organism>
<protein>
    <submittedName>
        <fullName evidence="3">DUF3402 domain-containing protein</fullName>
    </submittedName>
</protein>